<sequence>MPGKAEELGDALAKLALEPSLYSPQPPSPTSSAGKITHDIVPPEPQTLHSPLHIACYSGNHAAIFVLNKYGFSPSSVDRHNNTPFMLAALSSSPECIRSMLLKPSDPPTLQTPSFISSQLSRRNLFDYNALHLLCLNADAADSDQRVIDSMLSLYDAAKSSSLPASSFVDATFTDSKYKEATALIICVNMNCLYGVQTLLNDCDCNINLRDRFGLSPLAHAASLGYTQIAEFLIQMGAKLHSPYDDGKNAVSAALSASPLAFSKAPIVSSLLFQGNGFNINEVPCTSLSPLFNLGSQVMSAAALAAASNEVELLKLFFSNAFDNEENEQFVIDVLSGSNFSSYSPLHAAVTANATESIDFLLSPSFLNDTFISWIKRIVEEKALRRILEDAGDGMAEKVETQKQKEILAKENDESSGGNVASAQAVIEISTNKMIVAHTVPKRFREPKSGDFTAFDEEDPNTNSLIEAQNKKINQALEFAVPSEGQLLRELVTRRGGMQGRNPLQLAVANRNEEALQLLLEKMDPQALEDVLTAKEIEGRGYTAMHMAVDGEDKEEEEDSDKVKNTGELDGDSLDVIIQLLCSSAIEQLAHPESLLEIPDSANDTPMHLAIKRSSLESIRTILNFFPPTVVTTQCLRLAATSGNHRILYYLMSNFDTERTLSNPNSNPNADDEEKRYGLKELKSDLVLAGVRNEMDNPEVVEVLYDYFTVLVEAGGAFIETFHDGSSPLLEAVRCGNYEVATYLIKEMDSNVNVVDDDGKNVFHALFEATGRGEVDVENWWNLFSKVKGRLRERDRFGMTPLHYSCSLSGEGGYYTGKFINRFGREAVGLDVPVEGGVDTALHLAVRSKNREATRACIENGSEFDGGGQHPVLWELLRTGDMDFVSFFLEDVLMEEVKGEEGVGSLEEEKGNEWYVREDLLIALTSCVDGGGESVLFHLVDGMVVAGEGGSDDDEEEEMQIGSVPLREAIKNLYSASQVLHLLNIFLQVAERFEGKKGTRLNICTRRKLDGRSILHLAVANKSFDVVKMLVAAAEAAGGALLKREFVDVKDSKKNTAGALAAKTGQTKMGIYLHNAAK</sequence>
<feature type="region of interest" description="Disordered" evidence="4">
    <location>
        <begin position="549"/>
        <end position="568"/>
    </location>
</feature>
<comment type="caution">
    <text evidence="5">The sequence shown here is derived from an EMBL/GenBank/DDBJ whole genome shotgun (WGS) entry which is preliminary data.</text>
</comment>
<reference evidence="5" key="1">
    <citation type="submission" date="2022-07" db="EMBL/GenBank/DDBJ databases">
        <title>Genome analysis of Parmales, a sister group of diatoms, reveals the evolutionary specialization of diatoms from phago-mixotrophs to photoautotrophs.</title>
        <authorList>
            <person name="Ban H."/>
            <person name="Sato S."/>
            <person name="Yoshikawa S."/>
            <person name="Kazumasa Y."/>
            <person name="Nakamura Y."/>
            <person name="Ichinomiya M."/>
            <person name="Saitoh K."/>
            <person name="Sato N."/>
            <person name="Blanc-Mathieu R."/>
            <person name="Endo H."/>
            <person name="Kuwata A."/>
            <person name="Ogata H."/>
        </authorList>
    </citation>
    <scope>NUCLEOTIDE SEQUENCE</scope>
</reference>
<dbReference type="InterPro" id="IPR036770">
    <property type="entry name" value="Ankyrin_rpt-contain_sf"/>
</dbReference>
<dbReference type="Proteomes" id="UP001165082">
    <property type="component" value="Unassembled WGS sequence"/>
</dbReference>
<name>A0A9W7CCZ5_9STRA</name>
<keyword evidence="6" id="KW-1185">Reference proteome</keyword>
<protein>
    <recommendedName>
        <fullName evidence="7">Ankyrin</fullName>
    </recommendedName>
</protein>
<evidence type="ECO:0000256" key="4">
    <source>
        <dbReference type="SAM" id="MobiDB-lite"/>
    </source>
</evidence>
<gene>
    <name evidence="5" type="ORF">TrRE_jg10580</name>
</gene>
<feature type="repeat" description="ANK" evidence="3">
    <location>
        <begin position="724"/>
        <end position="757"/>
    </location>
</feature>
<evidence type="ECO:0000313" key="5">
    <source>
        <dbReference type="EMBL" id="GMI07565.1"/>
    </source>
</evidence>
<dbReference type="Pfam" id="PF00023">
    <property type="entry name" value="Ank"/>
    <property type="match status" value="2"/>
</dbReference>
<organism evidence="5 6">
    <name type="scientific">Triparma retinervis</name>
    <dbReference type="NCBI Taxonomy" id="2557542"/>
    <lineage>
        <taxon>Eukaryota</taxon>
        <taxon>Sar</taxon>
        <taxon>Stramenopiles</taxon>
        <taxon>Ochrophyta</taxon>
        <taxon>Bolidophyceae</taxon>
        <taxon>Parmales</taxon>
        <taxon>Triparmaceae</taxon>
        <taxon>Triparma</taxon>
    </lineage>
</organism>
<feature type="repeat" description="ANK" evidence="3">
    <location>
        <begin position="213"/>
        <end position="245"/>
    </location>
</feature>
<keyword evidence="2 3" id="KW-0040">ANK repeat</keyword>
<dbReference type="SUPFAM" id="SSF48403">
    <property type="entry name" value="Ankyrin repeat"/>
    <property type="match status" value="3"/>
</dbReference>
<dbReference type="AlphaFoldDB" id="A0A9W7CCZ5"/>
<dbReference type="Pfam" id="PF12796">
    <property type="entry name" value="Ank_2"/>
    <property type="match status" value="1"/>
</dbReference>
<accession>A0A9W7CCZ5</accession>
<dbReference type="Gene3D" id="1.25.40.20">
    <property type="entry name" value="Ankyrin repeat-containing domain"/>
    <property type="match status" value="4"/>
</dbReference>
<feature type="compositionally biased region" description="Acidic residues" evidence="4">
    <location>
        <begin position="550"/>
        <end position="560"/>
    </location>
</feature>
<evidence type="ECO:0000256" key="1">
    <source>
        <dbReference type="ARBA" id="ARBA00022737"/>
    </source>
</evidence>
<evidence type="ECO:0008006" key="7">
    <source>
        <dbReference type="Google" id="ProtNLM"/>
    </source>
</evidence>
<evidence type="ECO:0000313" key="6">
    <source>
        <dbReference type="Proteomes" id="UP001165082"/>
    </source>
</evidence>
<evidence type="ECO:0000256" key="2">
    <source>
        <dbReference type="ARBA" id="ARBA00023043"/>
    </source>
</evidence>
<dbReference type="PANTHER" id="PTHR24198">
    <property type="entry name" value="ANKYRIN REPEAT AND PROTEIN KINASE DOMAIN-CONTAINING PROTEIN"/>
    <property type="match status" value="1"/>
</dbReference>
<proteinExistence type="predicted"/>
<dbReference type="InterPro" id="IPR002110">
    <property type="entry name" value="Ankyrin_rpt"/>
</dbReference>
<dbReference type="EMBL" id="BRXZ01000214">
    <property type="protein sequence ID" value="GMI07565.1"/>
    <property type="molecule type" value="Genomic_DNA"/>
</dbReference>
<dbReference type="PANTHER" id="PTHR24198:SF165">
    <property type="entry name" value="ANKYRIN REPEAT-CONTAINING PROTEIN-RELATED"/>
    <property type="match status" value="1"/>
</dbReference>
<feature type="repeat" description="ANK" evidence="3">
    <location>
        <begin position="1010"/>
        <end position="1031"/>
    </location>
</feature>
<keyword evidence="1" id="KW-0677">Repeat</keyword>
<dbReference type="OrthoDB" id="192786at2759"/>
<dbReference type="SMART" id="SM00248">
    <property type="entry name" value="ANK"/>
    <property type="match status" value="11"/>
</dbReference>
<evidence type="ECO:0000256" key="3">
    <source>
        <dbReference type="PROSITE-ProRule" id="PRU00023"/>
    </source>
</evidence>
<feature type="region of interest" description="Disordered" evidence="4">
    <location>
        <begin position="20"/>
        <end position="44"/>
    </location>
</feature>
<dbReference type="PROSITE" id="PS50088">
    <property type="entry name" value="ANK_REPEAT"/>
    <property type="match status" value="3"/>
</dbReference>
<dbReference type="PROSITE" id="PS50297">
    <property type="entry name" value="ANK_REP_REGION"/>
    <property type="match status" value="2"/>
</dbReference>